<evidence type="ECO:0000313" key="2">
    <source>
        <dbReference type="EMBL" id="KMS74381.1"/>
    </source>
</evidence>
<sequence>MPQQYKIRHVVHRLIQRYIRATAANASQSYIPLATGPFGALDESRRLDARQTPPPNEADLRHG</sequence>
<proteinExistence type="predicted"/>
<dbReference type="EMBL" id="LFNT01000013">
    <property type="protein sequence ID" value="KMS74381.1"/>
    <property type="molecule type" value="Genomic_DNA"/>
</dbReference>
<evidence type="ECO:0000256" key="1">
    <source>
        <dbReference type="SAM" id="MobiDB-lite"/>
    </source>
</evidence>
<dbReference type="AlphaFoldDB" id="A0A0J7ZE39"/>
<name>A0A0J7ZE39_STRVR</name>
<dbReference type="RefSeq" id="WP_048581499.1">
    <property type="nucleotide sequence ID" value="NZ_LFNT01000013.1"/>
</dbReference>
<gene>
    <name evidence="2" type="ORF">ACM01_13865</name>
</gene>
<evidence type="ECO:0000313" key="3">
    <source>
        <dbReference type="Proteomes" id="UP000037432"/>
    </source>
</evidence>
<dbReference type="PATRIC" id="fig|1938.3.peg.3991"/>
<reference evidence="2 3" key="1">
    <citation type="submission" date="2015-06" db="EMBL/GenBank/DDBJ databases">
        <authorList>
            <person name="Ju K.-S."/>
            <person name="Doroghazi J.R."/>
            <person name="Metcalf W.W."/>
        </authorList>
    </citation>
    <scope>NUCLEOTIDE SEQUENCE [LARGE SCALE GENOMIC DNA]</scope>
    <source>
        <strain evidence="2 3">NRRL 3414</strain>
    </source>
</reference>
<organism evidence="2 3">
    <name type="scientific">Streptomyces viridochromogenes</name>
    <dbReference type="NCBI Taxonomy" id="1938"/>
    <lineage>
        <taxon>Bacteria</taxon>
        <taxon>Bacillati</taxon>
        <taxon>Actinomycetota</taxon>
        <taxon>Actinomycetes</taxon>
        <taxon>Kitasatosporales</taxon>
        <taxon>Streptomycetaceae</taxon>
        <taxon>Streptomyces</taxon>
    </lineage>
</organism>
<accession>A0A0J7ZE39</accession>
<dbReference type="OrthoDB" id="9908169at2"/>
<comment type="caution">
    <text evidence="2">The sequence shown here is derived from an EMBL/GenBank/DDBJ whole genome shotgun (WGS) entry which is preliminary data.</text>
</comment>
<dbReference type="Proteomes" id="UP000037432">
    <property type="component" value="Unassembled WGS sequence"/>
</dbReference>
<feature type="region of interest" description="Disordered" evidence="1">
    <location>
        <begin position="42"/>
        <end position="63"/>
    </location>
</feature>
<protein>
    <submittedName>
        <fullName evidence="2">Uncharacterized protein</fullName>
    </submittedName>
</protein>